<protein>
    <recommendedName>
        <fullName evidence="2">Ice-binding protein C-terminal domain-containing protein</fullName>
    </recommendedName>
</protein>
<feature type="signal peptide" evidence="1">
    <location>
        <begin position="1"/>
        <end position="28"/>
    </location>
</feature>
<dbReference type="InterPro" id="IPR013424">
    <property type="entry name" value="Ice-binding_C"/>
</dbReference>
<reference evidence="3 4" key="1">
    <citation type="submission" date="2018-01" db="EMBL/GenBank/DDBJ databases">
        <title>The complete genome sequence of Chromatium okenii LaCa, a purple sulfur bacterium with a turbulent life.</title>
        <authorList>
            <person name="Luedin S.M."/>
            <person name="Liechti N."/>
            <person name="Storelli N."/>
            <person name="Danza F."/>
            <person name="Wittwer M."/>
            <person name="Pothier J.F."/>
            <person name="Tonolla M.A."/>
        </authorList>
    </citation>
    <scope>NUCLEOTIDE SEQUENCE [LARGE SCALE GENOMIC DNA]</scope>
    <source>
        <strain evidence="3 4">LaCa</strain>
    </source>
</reference>
<dbReference type="AlphaFoldDB" id="A0A2S7XNT3"/>
<name>A0A2S7XNT3_9GAMM</name>
<sequence length="501" mass="51968">MLKIKPVRRKLISTLAITLGLSVTTVKATTIWDPVTEFSINNGNPNGVWSYGWMPTNFSSFNPYTNVRPTTPYPGWYRPGSSGEYLTPTIMRNDSGTQAWGVAPGQLTLHPGRSYEPSVLRWTAPANITGSVTIQGLFLAGDSGQMQVDVRRNGVEIWQAQDHGAFDLVANVVSGDTLDFAVYGGWAYGNTPLAALLTLSDTLLASTPPVTNTPLASAGPTSAAYVQGAQTLPGALSTSTCSGTAANTSVSSLELRAGSALTMYEGDKLTAPNGVFIDVGATLQGSGTITGEVINSGTIHILLPISCADLSSVSNITGNSIANFGTTYLGGGSGSSGSGGGSSGGSSGGYYAGDITNAGTISFERNFDGEFLLDGDFSQTASGQTIYDIAGYLQGTQYSYLHVTGAADLAGTFAVNLLDSFIPTDASTFDIFQADGGITFNPADFNLSMPTGFDWSVVDNSLIRLTYHGISDGAVSEPTTLALLGLGLLGGMAFRLSRKAA</sequence>
<organism evidence="3 4">
    <name type="scientific">Chromatium okenii</name>
    <dbReference type="NCBI Taxonomy" id="61644"/>
    <lineage>
        <taxon>Bacteria</taxon>
        <taxon>Pseudomonadati</taxon>
        <taxon>Pseudomonadota</taxon>
        <taxon>Gammaproteobacteria</taxon>
        <taxon>Chromatiales</taxon>
        <taxon>Chromatiaceae</taxon>
        <taxon>Chromatium</taxon>
    </lineage>
</organism>
<dbReference type="RefSeq" id="WP_105074154.1">
    <property type="nucleotide sequence ID" value="NZ_JAFLKP010000466.1"/>
</dbReference>
<evidence type="ECO:0000256" key="1">
    <source>
        <dbReference type="SAM" id="SignalP"/>
    </source>
</evidence>
<evidence type="ECO:0000259" key="2">
    <source>
        <dbReference type="Pfam" id="PF07589"/>
    </source>
</evidence>
<dbReference type="EMBL" id="PPGH01000037">
    <property type="protein sequence ID" value="PQJ95098.1"/>
    <property type="molecule type" value="Genomic_DNA"/>
</dbReference>
<proteinExistence type="predicted"/>
<dbReference type="Proteomes" id="UP000239936">
    <property type="component" value="Unassembled WGS sequence"/>
</dbReference>
<feature type="domain" description="Ice-binding protein C-terminal" evidence="2">
    <location>
        <begin position="474"/>
        <end position="499"/>
    </location>
</feature>
<keyword evidence="4" id="KW-1185">Reference proteome</keyword>
<dbReference type="NCBIfam" id="TIGR02595">
    <property type="entry name" value="PEP_CTERM"/>
    <property type="match status" value="1"/>
</dbReference>
<dbReference type="Pfam" id="PF07589">
    <property type="entry name" value="PEP-CTERM"/>
    <property type="match status" value="1"/>
</dbReference>
<feature type="chain" id="PRO_5015740602" description="Ice-binding protein C-terminal domain-containing protein" evidence="1">
    <location>
        <begin position="29"/>
        <end position="501"/>
    </location>
</feature>
<comment type="caution">
    <text evidence="3">The sequence shown here is derived from an EMBL/GenBank/DDBJ whole genome shotgun (WGS) entry which is preliminary data.</text>
</comment>
<gene>
    <name evidence="3" type="ORF">CXB77_12340</name>
</gene>
<accession>A0A2S7XNT3</accession>
<evidence type="ECO:0000313" key="4">
    <source>
        <dbReference type="Proteomes" id="UP000239936"/>
    </source>
</evidence>
<dbReference type="OrthoDB" id="9256177at2"/>
<evidence type="ECO:0000313" key="3">
    <source>
        <dbReference type="EMBL" id="PQJ95098.1"/>
    </source>
</evidence>
<keyword evidence="1" id="KW-0732">Signal</keyword>